<reference evidence="2 3" key="1">
    <citation type="submission" date="2017-03" db="EMBL/GenBank/DDBJ databases">
        <title>An alternative strategy for trypanosome survival in the mammalian bloodstream revealed through genome and transcriptome analysis of the ubiquitous bovine parasite Trypanosoma (Megatrypanum) theileri.</title>
        <authorList>
            <person name="Kelly S."/>
            <person name="Ivens A."/>
            <person name="Mott A."/>
            <person name="O'Neill E."/>
            <person name="Emms D."/>
            <person name="Macleod O."/>
            <person name="Voorheis P."/>
            <person name="Matthews J."/>
            <person name="Matthews K."/>
            <person name="Carrington M."/>
        </authorList>
    </citation>
    <scope>NUCLEOTIDE SEQUENCE [LARGE SCALE GENOMIC DNA]</scope>
    <source>
        <strain evidence="2">Edinburgh</strain>
    </source>
</reference>
<feature type="signal peptide" evidence="1">
    <location>
        <begin position="1"/>
        <end position="19"/>
    </location>
</feature>
<comment type="caution">
    <text evidence="2">The sequence shown here is derived from an EMBL/GenBank/DDBJ whole genome shotgun (WGS) entry which is preliminary data.</text>
</comment>
<protein>
    <submittedName>
        <fullName evidence="2">Uncharacterized protein</fullName>
    </submittedName>
</protein>
<dbReference type="EMBL" id="NBCO01000006">
    <property type="protein sequence ID" value="ORC91095.1"/>
    <property type="molecule type" value="Genomic_DNA"/>
</dbReference>
<gene>
    <name evidence="2" type="ORF">TM35_000061000</name>
</gene>
<keyword evidence="3" id="KW-1185">Reference proteome</keyword>
<dbReference type="GeneID" id="39982917"/>
<dbReference type="Proteomes" id="UP000192257">
    <property type="component" value="Unassembled WGS sequence"/>
</dbReference>
<proteinExistence type="predicted"/>
<feature type="non-terminal residue" evidence="2">
    <location>
        <position position="154"/>
    </location>
</feature>
<organism evidence="2 3">
    <name type="scientific">Trypanosoma theileri</name>
    <dbReference type="NCBI Taxonomy" id="67003"/>
    <lineage>
        <taxon>Eukaryota</taxon>
        <taxon>Discoba</taxon>
        <taxon>Euglenozoa</taxon>
        <taxon>Kinetoplastea</taxon>
        <taxon>Metakinetoplastina</taxon>
        <taxon>Trypanosomatida</taxon>
        <taxon>Trypanosomatidae</taxon>
        <taxon>Trypanosoma</taxon>
    </lineage>
</organism>
<feature type="chain" id="PRO_5013253205" evidence="1">
    <location>
        <begin position="20"/>
        <end position="154"/>
    </location>
</feature>
<evidence type="ECO:0000256" key="1">
    <source>
        <dbReference type="SAM" id="SignalP"/>
    </source>
</evidence>
<keyword evidence="1" id="KW-0732">Signal</keyword>
<evidence type="ECO:0000313" key="3">
    <source>
        <dbReference type="Proteomes" id="UP000192257"/>
    </source>
</evidence>
<evidence type="ECO:0000313" key="2">
    <source>
        <dbReference type="EMBL" id="ORC91095.1"/>
    </source>
</evidence>
<dbReference type="VEuPathDB" id="TriTrypDB:TM35_000061000"/>
<dbReference type="RefSeq" id="XP_028885161.1">
    <property type="nucleotide sequence ID" value="XM_029023137.1"/>
</dbReference>
<sequence length="154" mass="16570">VVYLLVLLQCCVCVTIANGEEGKEQEIAPVNQLEKVLKSVESKIDVLLSDAKGNISKVDGQVKLCQEVSKSAKSASVEANDMRGKIHDVMKKYPEASANEGDVERSTTETLLNNATNALEKTKQAVSNASTAVSTAMRLGSFLTNAHDKFKSLI</sequence>
<dbReference type="AlphaFoldDB" id="A0A1X0P2H3"/>
<name>A0A1X0P2H3_9TRYP</name>
<feature type="non-terminal residue" evidence="2">
    <location>
        <position position="1"/>
    </location>
</feature>
<accession>A0A1X0P2H3</accession>